<organism evidence="2">
    <name type="scientific">Kitasatospora camelliae</name>
    <dbReference type="NCBI Taxonomy" id="3156397"/>
    <lineage>
        <taxon>Bacteria</taxon>
        <taxon>Bacillati</taxon>
        <taxon>Actinomycetota</taxon>
        <taxon>Actinomycetes</taxon>
        <taxon>Kitasatosporales</taxon>
        <taxon>Streptomycetaceae</taxon>
        <taxon>Kitasatospora</taxon>
    </lineage>
</organism>
<accession>A0AAU8K4E2</accession>
<reference evidence="2" key="1">
    <citation type="submission" date="2024-06" db="EMBL/GenBank/DDBJ databases">
        <title>The genome sequences of Kitasatospora sp. strain HUAS MG31.</title>
        <authorList>
            <person name="Mo P."/>
        </authorList>
    </citation>
    <scope>NUCLEOTIDE SEQUENCE</scope>
    <source>
        <strain evidence="2">HUAS MG31</strain>
    </source>
</reference>
<dbReference type="RefSeq" id="WP_354643896.1">
    <property type="nucleotide sequence ID" value="NZ_CP159872.1"/>
</dbReference>
<dbReference type="EMBL" id="CP159872">
    <property type="protein sequence ID" value="XCM82961.1"/>
    <property type="molecule type" value="Genomic_DNA"/>
</dbReference>
<proteinExistence type="predicted"/>
<name>A0AAU8K4E2_9ACTN</name>
<dbReference type="AlphaFoldDB" id="A0AAU8K4E2"/>
<evidence type="ECO:0000313" key="2">
    <source>
        <dbReference type="EMBL" id="XCM82961.1"/>
    </source>
</evidence>
<sequence>MGAALHLAHVHETPVRKKRRKGGGGDDGNDGPFLIVPRDACEACARHWHHKCWGANVLDEQRPNCPCPCDDPADPTGERMRRAAWSDLAQHDPVELGLAVQRLRLREAGAAFICGWTNDESGLRSVR</sequence>
<dbReference type="KEGG" id="kcm:ABWK59_30610"/>
<protein>
    <submittedName>
        <fullName evidence="2">Uncharacterized protein</fullName>
    </submittedName>
</protein>
<evidence type="ECO:0000256" key="1">
    <source>
        <dbReference type="SAM" id="MobiDB-lite"/>
    </source>
</evidence>
<feature type="region of interest" description="Disordered" evidence="1">
    <location>
        <begin position="1"/>
        <end position="31"/>
    </location>
</feature>
<gene>
    <name evidence="2" type="ORF">ABWK59_30610</name>
</gene>